<dbReference type="PROSITE" id="PS50977">
    <property type="entry name" value="HTH_TETR_2"/>
    <property type="match status" value="1"/>
</dbReference>
<evidence type="ECO:0000313" key="7">
    <source>
        <dbReference type="Proteomes" id="UP000254569"/>
    </source>
</evidence>
<dbReference type="SUPFAM" id="SSF46689">
    <property type="entry name" value="Homeodomain-like"/>
    <property type="match status" value="1"/>
</dbReference>
<dbReference type="InterPro" id="IPR041347">
    <property type="entry name" value="MftR_C"/>
</dbReference>
<dbReference type="EMBL" id="UGVI01000001">
    <property type="protein sequence ID" value="SUE16292.1"/>
    <property type="molecule type" value="Genomic_DNA"/>
</dbReference>
<reference evidence="6 7" key="1">
    <citation type="submission" date="2018-06" db="EMBL/GenBank/DDBJ databases">
        <authorList>
            <consortium name="Pathogen Informatics"/>
            <person name="Doyle S."/>
        </authorList>
    </citation>
    <scope>NUCLEOTIDE SEQUENCE [LARGE SCALE GENOMIC DNA]</scope>
    <source>
        <strain evidence="6 7">NCTC13296</strain>
    </source>
</reference>
<dbReference type="PANTHER" id="PTHR30055">
    <property type="entry name" value="HTH-TYPE TRANSCRIPTIONAL REGULATOR RUTR"/>
    <property type="match status" value="1"/>
</dbReference>
<dbReference type="Gene3D" id="1.10.357.10">
    <property type="entry name" value="Tetracycline Repressor, domain 2"/>
    <property type="match status" value="1"/>
</dbReference>
<accession>A0A379M2E3</accession>
<dbReference type="PANTHER" id="PTHR30055:SF238">
    <property type="entry name" value="MYCOFACTOCIN BIOSYNTHESIS TRANSCRIPTIONAL REGULATOR MFTR-RELATED"/>
    <property type="match status" value="1"/>
</dbReference>
<organism evidence="6 7">
    <name type="scientific">Rhodococcus gordoniae</name>
    <dbReference type="NCBI Taxonomy" id="223392"/>
    <lineage>
        <taxon>Bacteria</taxon>
        <taxon>Bacillati</taxon>
        <taxon>Actinomycetota</taxon>
        <taxon>Actinomycetes</taxon>
        <taxon>Mycobacteriales</taxon>
        <taxon>Nocardiaceae</taxon>
        <taxon>Rhodococcus</taxon>
    </lineage>
</organism>
<evidence type="ECO:0000256" key="1">
    <source>
        <dbReference type="ARBA" id="ARBA00023015"/>
    </source>
</evidence>
<dbReference type="Gene3D" id="1.10.10.60">
    <property type="entry name" value="Homeodomain-like"/>
    <property type="match status" value="1"/>
</dbReference>
<sequence>MDGVTITPGLRDRKKAATRAALATAAAELAREHGLSAVTADAIAARAGVSTRTFHNYFASKEDAVLAYLETRVEEWIDLLRDRPADEDIMDSLLTVALDVVQNADWPFDEIVACITLLEESNVLLSRQIEVERRSSQLLVEIIAERTGTDPASDLYPSLLNYAAMGAVRAAMETHATGTADRSVEELIREAFDRLRRGFP</sequence>
<evidence type="ECO:0000256" key="3">
    <source>
        <dbReference type="ARBA" id="ARBA00023163"/>
    </source>
</evidence>
<evidence type="ECO:0000256" key="4">
    <source>
        <dbReference type="PROSITE-ProRule" id="PRU00335"/>
    </source>
</evidence>
<keyword evidence="7" id="KW-1185">Reference proteome</keyword>
<dbReference type="GO" id="GO:0000976">
    <property type="term" value="F:transcription cis-regulatory region binding"/>
    <property type="evidence" value="ECO:0007669"/>
    <property type="project" value="TreeGrafter"/>
</dbReference>
<dbReference type="InterPro" id="IPR009057">
    <property type="entry name" value="Homeodomain-like_sf"/>
</dbReference>
<feature type="DNA-binding region" description="H-T-H motif" evidence="4">
    <location>
        <begin position="39"/>
        <end position="58"/>
    </location>
</feature>
<dbReference type="InterPro" id="IPR023772">
    <property type="entry name" value="DNA-bd_HTH_TetR-type_CS"/>
</dbReference>
<protein>
    <submittedName>
        <fullName evidence="6">Transcriptional regulator</fullName>
    </submittedName>
</protein>
<keyword evidence="1" id="KW-0805">Transcription regulation</keyword>
<gene>
    <name evidence="6" type="ORF">NCTC13296_03168</name>
</gene>
<dbReference type="AlphaFoldDB" id="A0A379M2E3"/>
<proteinExistence type="predicted"/>
<dbReference type="InterPro" id="IPR050109">
    <property type="entry name" value="HTH-type_TetR-like_transc_reg"/>
</dbReference>
<dbReference type="Pfam" id="PF17754">
    <property type="entry name" value="TetR_C_14"/>
    <property type="match status" value="1"/>
</dbReference>
<evidence type="ECO:0000313" key="6">
    <source>
        <dbReference type="EMBL" id="SUE16292.1"/>
    </source>
</evidence>
<name>A0A379M2E3_9NOCA</name>
<dbReference type="Proteomes" id="UP000254569">
    <property type="component" value="Unassembled WGS sequence"/>
</dbReference>
<evidence type="ECO:0000256" key="2">
    <source>
        <dbReference type="ARBA" id="ARBA00023125"/>
    </source>
</evidence>
<keyword evidence="3" id="KW-0804">Transcription</keyword>
<keyword evidence="2 4" id="KW-0238">DNA-binding</keyword>
<dbReference type="GO" id="GO:0003700">
    <property type="term" value="F:DNA-binding transcription factor activity"/>
    <property type="evidence" value="ECO:0007669"/>
    <property type="project" value="TreeGrafter"/>
</dbReference>
<dbReference type="Pfam" id="PF00440">
    <property type="entry name" value="TetR_N"/>
    <property type="match status" value="1"/>
</dbReference>
<dbReference type="PROSITE" id="PS01081">
    <property type="entry name" value="HTH_TETR_1"/>
    <property type="match status" value="1"/>
</dbReference>
<dbReference type="PRINTS" id="PR00455">
    <property type="entry name" value="HTHTETR"/>
</dbReference>
<dbReference type="InterPro" id="IPR001647">
    <property type="entry name" value="HTH_TetR"/>
</dbReference>
<evidence type="ECO:0000259" key="5">
    <source>
        <dbReference type="PROSITE" id="PS50977"/>
    </source>
</evidence>
<feature type="domain" description="HTH tetR-type" evidence="5">
    <location>
        <begin position="16"/>
        <end position="76"/>
    </location>
</feature>